<feature type="transmembrane region" description="Helical" evidence="1">
    <location>
        <begin position="148"/>
        <end position="172"/>
    </location>
</feature>
<dbReference type="PANTHER" id="PTHR32251">
    <property type="entry name" value="3-OXO-5-ALPHA-STEROID 4-DEHYDROGENASE"/>
    <property type="match status" value="1"/>
</dbReference>
<comment type="caution">
    <text evidence="2">The sequence shown here is derived from an EMBL/GenBank/DDBJ whole genome shotgun (WGS) entry which is preliminary data.</text>
</comment>
<proteinExistence type="predicted"/>
<dbReference type="Gene3D" id="1.20.120.1630">
    <property type="match status" value="1"/>
</dbReference>
<dbReference type="Pfam" id="PF06966">
    <property type="entry name" value="DUF1295"/>
    <property type="match status" value="1"/>
</dbReference>
<accession>A0AAV9WRG9</accession>
<feature type="transmembrane region" description="Helical" evidence="1">
    <location>
        <begin position="52"/>
        <end position="70"/>
    </location>
</feature>
<dbReference type="PANTHER" id="PTHR32251:SF23">
    <property type="entry name" value="3-OXO-5-ALPHA-STEROID 4-DEHYDROGENASE (DUF1295)"/>
    <property type="match status" value="1"/>
</dbReference>
<reference evidence="2 3" key="1">
    <citation type="submission" date="2019-10" db="EMBL/GenBank/DDBJ databases">
        <authorList>
            <person name="Palmer J.M."/>
        </authorList>
    </citation>
    <scope>NUCLEOTIDE SEQUENCE [LARGE SCALE GENOMIC DNA]</scope>
    <source>
        <strain evidence="2 3">TWF694</strain>
    </source>
</reference>
<keyword evidence="3" id="KW-1185">Reference proteome</keyword>
<keyword evidence="1" id="KW-1133">Transmembrane helix</keyword>
<evidence type="ECO:0000313" key="2">
    <source>
        <dbReference type="EMBL" id="KAK6523297.1"/>
    </source>
</evidence>
<evidence type="ECO:0000256" key="1">
    <source>
        <dbReference type="SAM" id="Phobius"/>
    </source>
</evidence>
<feature type="transmembrane region" description="Helical" evidence="1">
    <location>
        <begin position="82"/>
        <end position="98"/>
    </location>
</feature>
<dbReference type="AlphaFoldDB" id="A0AAV9WRG9"/>
<evidence type="ECO:0000313" key="3">
    <source>
        <dbReference type="Proteomes" id="UP001365542"/>
    </source>
</evidence>
<protein>
    <recommendedName>
        <fullName evidence="4">DUF1295-domain-containing protein</fullName>
    </recommendedName>
</protein>
<dbReference type="InterPro" id="IPR010721">
    <property type="entry name" value="UstE-like"/>
</dbReference>
<dbReference type="GO" id="GO:0016020">
    <property type="term" value="C:membrane"/>
    <property type="evidence" value="ECO:0007669"/>
    <property type="project" value="TreeGrafter"/>
</dbReference>
<keyword evidence="1" id="KW-0472">Membrane</keyword>
<sequence>MATVLPSYTQLQDVGKNPPQIFQLCEIGFQGLQQVIEGKRSFIDVYQETDPLATSIIASLILSILTLLLSEATRNFSQVDRLWSILPAVYICHYSYWANLNNLHSDRVNTAAVLSAVWSVRLTYNYWRKGGYEWSSEDYRWNHIKDTIGGPAFFLMNITFISFIQNILLVAITTPAYLFLIMSKNFPKDEATTATADTVFSRAMMLAIILAFFSDQQQWSFHQAKHSYKATGEAPAGWDKAELERGFIYSGLWAFSRHPNFVAEQLFWVLLYQWSAFVTDSVYNWAGVGALSYLLLFQGSTWFTELITESKYKDYKIYQKHVSMFLPRIKSIQDGGFYFPENESKEN</sequence>
<dbReference type="EMBL" id="JAVHJO010000019">
    <property type="protein sequence ID" value="KAK6523297.1"/>
    <property type="molecule type" value="Genomic_DNA"/>
</dbReference>
<evidence type="ECO:0008006" key="4">
    <source>
        <dbReference type="Google" id="ProtNLM"/>
    </source>
</evidence>
<name>A0AAV9WRG9_9PEZI</name>
<organism evidence="2 3">
    <name type="scientific">Orbilia ellipsospora</name>
    <dbReference type="NCBI Taxonomy" id="2528407"/>
    <lineage>
        <taxon>Eukaryota</taxon>
        <taxon>Fungi</taxon>
        <taxon>Dikarya</taxon>
        <taxon>Ascomycota</taxon>
        <taxon>Pezizomycotina</taxon>
        <taxon>Orbiliomycetes</taxon>
        <taxon>Orbiliales</taxon>
        <taxon>Orbiliaceae</taxon>
        <taxon>Orbilia</taxon>
    </lineage>
</organism>
<keyword evidence="1" id="KW-0812">Transmembrane</keyword>
<gene>
    <name evidence="2" type="ORF">TWF694_006182</name>
</gene>
<dbReference type="Proteomes" id="UP001365542">
    <property type="component" value="Unassembled WGS sequence"/>
</dbReference>